<dbReference type="InterPro" id="IPR043504">
    <property type="entry name" value="Peptidase_S1_PA_chymotrypsin"/>
</dbReference>
<dbReference type="InterPro" id="IPR051487">
    <property type="entry name" value="Ser/Thr_Proteases_Immune/Dev"/>
</dbReference>
<keyword evidence="1" id="KW-1015">Disulfide bond</keyword>
<dbReference type="InterPro" id="IPR009003">
    <property type="entry name" value="Peptidase_S1_PA"/>
</dbReference>
<keyword evidence="2 5" id="KW-0378">Hydrolase</keyword>
<organism evidence="5 6">
    <name type="scientific">Photobacterium sanguinicancri</name>
    <dbReference type="NCBI Taxonomy" id="875932"/>
    <lineage>
        <taxon>Bacteria</taxon>
        <taxon>Pseudomonadati</taxon>
        <taxon>Pseudomonadota</taxon>
        <taxon>Gammaproteobacteria</taxon>
        <taxon>Vibrionales</taxon>
        <taxon>Vibrionaceae</taxon>
        <taxon>Photobacterium</taxon>
    </lineage>
</organism>
<dbReference type="EMBL" id="JAUOPU010000037">
    <property type="protein sequence ID" value="MDO6545044.1"/>
    <property type="molecule type" value="Genomic_DNA"/>
</dbReference>
<gene>
    <name evidence="5" type="ORF">Q4568_21120</name>
</gene>
<protein>
    <submittedName>
        <fullName evidence="5">Trypsin-like serine protease</fullName>
        <ecNumber evidence="5">3.4.21.-</ecNumber>
    </submittedName>
</protein>
<dbReference type="Pfam" id="PF00089">
    <property type="entry name" value="Trypsin"/>
    <property type="match status" value="1"/>
</dbReference>
<proteinExistence type="predicted"/>
<evidence type="ECO:0000259" key="4">
    <source>
        <dbReference type="PROSITE" id="PS50240"/>
    </source>
</evidence>
<dbReference type="PROSITE" id="PS00135">
    <property type="entry name" value="TRYPSIN_SER"/>
    <property type="match status" value="1"/>
</dbReference>
<evidence type="ECO:0000256" key="2">
    <source>
        <dbReference type="RuleBase" id="RU363034"/>
    </source>
</evidence>
<keyword evidence="3" id="KW-0732">Signal</keyword>
<keyword evidence="2" id="KW-0720">Serine protease</keyword>
<keyword evidence="2 5" id="KW-0645">Protease</keyword>
<dbReference type="FunFam" id="2.40.10.10:FF:000068">
    <property type="entry name" value="transmembrane protease serine 2"/>
    <property type="match status" value="1"/>
</dbReference>
<dbReference type="NCBIfam" id="TIGR03501">
    <property type="entry name" value="GlyGly_CTERM"/>
    <property type="match status" value="1"/>
</dbReference>
<sequence>MKKTKTIIATLCLLGSTATFASEGAVTAPSLDQSFQPSVLPRVMNGETAVQDLLPWQVLVFGQSSGTMCGGSIISEHWIVTAAHCTFKIELGSRKVMLQKGDYIFAGTTNPHISGGYLDASKATKIEEVITHKDYDPQIQATRFDNDIALIRVKESLYDRGGKAIKIASFNQPNLATAEQTQADHQFGITYVKGQDSQATLIASGWGHLGTQDKTSDTLQVVKLAGIPDSQCDSSPYKGDYFVCADSNRASVKKDVCRGDSGGPLIWQNPANVNDPDKGLRLVGATSNGPLCSVKNSGLTDGDGLYTQVSYYRQWIEGKTGLDLDAIPMANYKYDPFKVVKDVPPKQPKQPDSDSSGGGSVPLLGLVALGLFGWLRRNK</sequence>
<evidence type="ECO:0000256" key="1">
    <source>
        <dbReference type="ARBA" id="ARBA00023157"/>
    </source>
</evidence>
<accession>A0AAW7YE64</accession>
<dbReference type="InterPro" id="IPR001254">
    <property type="entry name" value="Trypsin_dom"/>
</dbReference>
<dbReference type="Proteomes" id="UP001170624">
    <property type="component" value="Unassembled WGS sequence"/>
</dbReference>
<dbReference type="SUPFAM" id="SSF50494">
    <property type="entry name" value="Trypsin-like serine proteases"/>
    <property type="match status" value="1"/>
</dbReference>
<dbReference type="PROSITE" id="PS50240">
    <property type="entry name" value="TRYPSIN_DOM"/>
    <property type="match status" value="1"/>
</dbReference>
<dbReference type="PANTHER" id="PTHR24256">
    <property type="entry name" value="TRYPTASE-RELATED"/>
    <property type="match status" value="1"/>
</dbReference>
<dbReference type="InterPro" id="IPR033116">
    <property type="entry name" value="TRYPSIN_SER"/>
</dbReference>
<name>A0AAW7YE64_9GAMM</name>
<evidence type="ECO:0000256" key="3">
    <source>
        <dbReference type="SAM" id="SignalP"/>
    </source>
</evidence>
<comment type="caution">
    <text evidence="5">The sequence shown here is derived from an EMBL/GenBank/DDBJ whole genome shotgun (WGS) entry which is preliminary data.</text>
</comment>
<dbReference type="InterPro" id="IPR020008">
    <property type="entry name" value="GlyGly_CTERM"/>
</dbReference>
<feature type="chain" id="PRO_5043857744" evidence="3">
    <location>
        <begin position="22"/>
        <end position="379"/>
    </location>
</feature>
<dbReference type="PRINTS" id="PR00722">
    <property type="entry name" value="CHYMOTRYPSIN"/>
</dbReference>
<feature type="signal peptide" evidence="3">
    <location>
        <begin position="1"/>
        <end position="21"/>
    </location>
</feature>
<dbReference type="EC" id="3.4.21.-" evidence="5"/>
<dbReference type="Gene3D" id="2.40.10.10">
    <property type="entry name" value="Trypsin-like serine proteases"/>
    <property type="match status" value="1"/>
</dbReference>
<dbReference type="RefSeq" id="WP_303501475.1">
    <property type="nucleotide sequence ID" value="NZ_JAUOPU010000037.1"/>
</dbReference>
<dbReference type="InterPro" id="IPR018114">
    <property type="entry name" value="TRYPSIN_HIS"/>
</dbReference>
<evidence type="ECO:0000313" key="6">
    <source>
        <dbReference type="Proteomes" id="UP001170624"/>
    </source>
</evidence>
<dbReference type="PROSITE" id="PS00134">
    <property type="entry name" value="TRYPSIN_HIS"/>
    <property type="match status" value="1"/>
</dbReference>
<evidence type="ECO:0000313" key="5">
    <source>
        <dbReference type="EMBL" id="MDO6545044.1"/>
    </source>
</evidence>
<dbReference type="InterPro" id="IPR001314">
    <property type="entry name" value="Peptidase_S1A"/>
</dbReference>
<dbReference type="AlphaFoldDB" id="A0AAW7YE64"/>
<dbReference type="GO" id="GO:0006508">
    <property type="term" value="P:proteolysis"/>
    <property type="evidence" value="ECO:0007669"/>
    <property type="project" value="UniProtKB-KW"/>
</dbReference>
<reference evidence="5" key="1">
    <citation type="submission" date="2023-07" db="EMBL/GenBank/DDBJ databases">
        <title>Genome content predicts the carbon catabolic preferences of heterotrophic bacteria.</title>
        <authorList>
            <person name="Gralka M."/>
        </authorList>
    </citation>
    <scope>NUCLEOTIDE SEQUENCE</scope>
    <source>
        <strain evidence="5">G2M05</strain>
    </source>
</reference>
<dbReference type="CDD" id="cd00190">
    <property type="entry name" value="Tryp_SPc"/>
    <property type="match status" value="1"/>
</dbReference>
<dbReference type="GO" id="GO:0004252">
    <property type="term" value="F:serine-type endopeptidase activity"/>
    <property type="evidence" value="ECO:0007669"/>
    <property type="project" value="InterPro"/>
</dbReference>
<dbReference type="SMART" id="SM00020">
    <property type="entry name" value="Tryp_SPc"/>
    <property type="match status" value="1"/>
</dbReference>
<feature type="domain" description="Peptidase S1" evidence="4">
    <location>
        <begin position="43"/>
        <end position="321"/>
    </location>
</feature>